<dbReference type="FunFam" id="3.20.19.10:FF:000001">
    <property type="entry name" value="Aconitate hydratase"/>
    <property type="match status" value="1"/>
</dbReference>
<protein>
    <recommendedName>
        <fullName evidence="9">Aconitate hydratase</fullName>
        <shortName evidence="9">Aconitase</shortName>
        <ecNumber evidence="9">4.2.1.3</ecNumber>
    </recommendedName>
</protein>
<evidence type="ECO:0000256" key="4">
    <source>
        <dbReference type="ARBA" id="ARBA00022723"/>
    </source>
</evidence>
<dbReference type="Pfam" id="PF00694">
    <property type="entry name" value="Aconitase_C"/>
    <property type="match status" value="1"/>
</dbReference>
<dbReference type="STRING" id="408657.SAMN04487995_2397"/>
<dbReference type="PROSITE" id="PS00450">
    <property type="entry name" value="ACONITASE_1"/>
    <property type="match status" value="1"/>
</dbReference>
<dbReference type="RefSeq" id="WP_090335365.1">
    <property type="nucleotide sequence ID" value="NZ_FNXY01000003.1"/>
</dbReference>
<dbReference type="InterPro" id="IPR015928">
    <property type="entry name" value="Aconitase/3IPM_dehydase_swvl"/>
</dbReference>
<dbReference type="EMBL" id="FNXY01000003">
    <property type="protein sequence ID" value="SEI82955.1"/>
    <property type="molecule type" value="Genomic_DNA"/>
</dbReference>
<keyword evidence="4" id="KW-0479">Metal-binding</keyword>
<comment type="catalytic activity">
    <reaction evidence="8 9">
        <text>citrate = D-threo-isocitrate</text>
        <dbReference type="Rhea" id="RHEA:10336"/>
        <dbReference type="ChEBI" id="CHEBI:15562"/>
        <dbReference type="ChEBI" id="CHEBI:16947"/>
        <dbReference type="EC" id="4.2.1.3"/>
    </reaction>
</comment>
<dbReference type="PRINTS" id="PR00415">
    <property type="entry name" value="ACONITASE"/>
</dbReference>
<dbReference type="InterPro" id="IPR006249">
    <property type="entry name" value="Aconitase/IRP2"/>
</dbReference>
<proteinExistence type="inferred from homology"/>
<evidence type="ECO:0000313" key="13">
    <source>
        <dbReference type="Proteomes" id="UP000199532"/>
    </source>
</evidence>
<keyword evidence="9" id="KW-0004">4Fe-4S</keyword>
<dbReference type="Pfam" id="PF00330">
    <property type="entry name" value="Aconitase"/>
    <property type="match status" value="1"/>
</dbReference>
<dbReference type="CDD" id="cd01580">
    <property type="entry name" value="AcnA_IRP_Swivel"/>
    <property type="match status" value="1"/>
</dbReference>
<dbReference type="NCBIfam" id="NF006757">
    <property type="entry name" value="PRK09277.1"/>
    <property type="match status" value="1"/>
</dbReference>
<dbReference type="SUPFAM" id="SSF53732">
    <property type="entry name" value="Aconitase iron-sulfur domain"/>
    <property type="match status" value="1"/>
</dbReference>
<dbReference type="SUPFAM" id="SSF52016">
    <property type="entry name" value="LeuD/IlvD-like"/>
    <property type="match status" value="1"/>
</dbReference>
<dbReference type="Gene3D" id="3.20.19.10">
    <property type="entry name" value="Aconitase, domain 4"/>
    <property type="match status" value="1"/>
</dbReference>
<sequence length="917" mass="101881">MRQDYLDIKRSLNLKDKCLNFYSLRALEQKGTNISALPFCIRVLLENVLRNFDGNVITKNHVETLMNWQPEPDDKEVPFMPARVLMQDFTGVPAIVDIASLRAEMERQGKDSSRINPLIPVDLVIDHSVQVDFFGNKEAYEKNVEKEYERNSERYRFLKWAQKAFDNFSVVPPGMGICHQVNLEYLSKCVVERDGLAFPDSLVGTDSHTPMVNGLGIVAYGVGGIEAEAAMLGQPQFFAVPEVIGLKLSGKLPVGTTATDMVLTITELLRRTKVVGKFVEVFGDGLASLSVPDRATIGNMSPEFGCTITFFPIDEKTIQYLEKSNRPREVIELTELYAKENLLWRENEDAIKYSDIVELDLNSIVPTISGPSRPQDKILLSDAKDVVTDILEKKYSRKYIQFVDRPLSTWADEGGNVEPAQVVENNQAEMRTAEVNYNGEKFLLSDGHVVVAAITSCTNTSNPDVMIGAGLLAKKALARGLNVKPWVKTSLAPGSKVVTDYLLESGLLDSLEKMKFNVVGYGCTSCIGNSGPLPDPISNAVVDNDLIVAAALSGNRNFEARIHPQIKMNFLMSPLLVIAYAITGRMDIDMDEEPLGLDESGEPVYLKDVWPSQEEIAEVVDHVVKKEFYQKSYSEIFDGNDLWKKLSVPLDKAYRWDPESTYVKEAPFFVNISAEPEIIQPISDARVLLMLGDSVTTDHISPAGSFSKISPAGKYLLSRGIPYEEFNSYGSRRGNDEVMVRGTFANVRIKNRLASKEGGFTTFFPTGEEMTIYDASLGYTSNATQLIVIAGKEYGSGSSRDWAAKGTYLLGIKAVIAESFERIHRSNLVGMGVVPLQFFDGENAQSIGLDGTEIFTIKGFNDSIKPNQQLVVSASHADGSFKTFSVRCRLESKMEIDYYRHGGILQYMLRQFIKSEA</sequence>
<comment type="similarity">
    <text evidence="3 9">Belongs to the aconitase/IPM isomerase family.</text>
</comment>
<evidence type="ECO:0000256" key="1">
    <source>
        <dbReference type="ARBA" id="ARBA00001966"/>
    </source>
</evidence>
<dbReference type="CDD" id="cd01586">
    <property type="entry name" value="AcnA_IRP"/>
    <property type="match status" value="1"/>
</dbReference>
<dbReference type="InterPro" id="IPR036008">
    <property type="entry name" value="Aconitase_4Fe-4S_dom"/>
</dbReference>
<dbReference type="InterPro" id="IPR018136">
    <property type="entry name" value="Aconitase_4Fe-4S_BS"/>
</dbReference>
<dbReference type="InterPro" id="IPR001030">
    <property type="entry name" value="Acoase/IPM_deHydtase_lsu_aba"/>
</dbReference>
<dbReference type="PANTHER" id="PTHR11670">
    <property type="entry name" value="ACONITASE/IRON-RESPONSIVE ELEMENT FAMILY MEMBER"/>
    <property type="match status" value="1"/>
</dbReference>
<dbReference type="UniPathway" id="UPA00223">
    <property type="reaction ID" value="UER00718"/>
</dbReference>
<dbReference type="InterPro" id="IPR015931">
    <property type="entry name" value="Acnase/IPM_dHydase_lsu_aba_1/3"/>
</dbReference>
<dbReference type="NCBIfam" id="NF009520">
    <property type="entry name" value="PRK12881.1"/>
    <property type="match status" value="1"/>
</dbReference>
<accession>A0A1H6U3I9</accession>
<dbReference type="Gene3D" id="6.10.190.10">
    <property type="match status" value="1"/>
</dbReference>
<gene>
    <name evidence="12" type="ORF">SAMN04487995_2397</name>
</gene>
<dbReference type="GO" id="GO:0046872">
    <property type="term" value="F:metal ion binding"/>
    <property type="evidence" value="ECO:0007669"/>
    <property type="project" value="UniProtKB-KW"/>
</dbReference>
<evidence type="ECO:0000256" key="2">
    <source>
        <dbReference type="ARBA" id="ARBA00004717"/>
    </source>
</evidence>
<dbReference type="FunFam" id="3.30.499.10:FF:000002">
    <property type="entry name" value="Aconitate hydratase"/>
    <property type="match status" value="1"/>
</dbReference>
<name>A0A1H6U3I9_9BACT</name>
<evidence type="ECO:0000256" key="6">
    <source>
        <dbReference type="ARBA" id="ARBA00023014"/>
    </source>
</evidence>
<keyword evidence="7 9" id="KW-0456">Lyase</keyword>
<evidence type="ECO:0000256" key="9">
    <source>
        <dbReference type="RuleBase" id="RU361275"/>
    </source>
</evidence>
<evidence type="ECO:0000259" key="10">
    <source>
        <dbReference type="Pfam" id="PF00330"/>
    </source>
</evidence>
<comment type="function">
    <text evidence="9">Catalyzes the isomerization of citrate to isocitrate via cis-aconitate.</text>
</comment>
<comment type="cofactor">
    <cofactor evidence="1">
        <name>[4Fe-4S] cluster</name>
        <dbReference type="ChEBI" id="CHEBI:49883"/>
    </cofactor>
</comment>
<keyword evidence="6 9" id="KW-0411">Iron-sulfur</keyword>
<dbReference type="GO" id="GO:0003994">
    <property type="term" value="F:aconitate hydratase activity"/>
    <property type="evidence" value="ECO:0007669"/>
    <property type="project" value="UniProtKB-EC"/>
</dbReference>
<keyword evidence="13" id="KW-1185">Reference proteome</keyword>
<keyword evidence="5 9" id="KW-0408">Iron</keyword>
<dbReference type="EC" id="4.2.1.3" evidence="9"/>
<evidence type="ECO:0000256" key="5">
    <source>
        <dbReference type="ARBA" id="ARBA00023004"/>
    </source>
</evidence>
<evidence type="ECO:0000259" key="11">
    <source>
        <dbReference type="Pfam" id="PF00694"/>
    </source>
</evidence>
<dbReference type="GO" id="GO:0051539">
    <property type="term" value="F:4 iron, 4 sulfur cluster binding"/>
    <property type="evidence" value="ECO:0007669"/>
    <property type="project" value="UniProtKB-KW"/>
</dbReference>
<dbReference type="AlphaFoldDB" id="A0A1H6U3I9"/>
<dbReference type="InterPro" id="IPR000573">
    <property type="entry name" value="AconitaseA/IPMdHydase_ssu_swvl"/>
</dbReference>
<dbReference type="Proteomes" id="UP000199532">
    <property type="component" value="Unassembled WGS sequence"/>
</dbReference>
<evidence type="ECO:0000256" key="8">
    <source>
        <dbReference type="ARBA" id="ARBA00023501"/>
    </source>
</evidence>
<evidence type="ECO:0000256" key="3">
    <source>
        <dbReference type="ARBA" id="ARBA00007185"/>
    </source>
</evidence>
<organism evidence="12 13">
    <name type="scientific">Dyadobacter koreensis</name>
    <dbReference type="NCBI Taxonomy" id="408657"/>
    <lineage>
        <taxon>Bacteria</taxon>
        <taxon>Pseudomonadati</taxon>
        <taxon>Bacteroidota</taxon>
        <taxon>Cytophagia</taxon>
        <taxon>Cytophagales</taxon>
        <taxon>Spirosomataceae</taxon>
        <taxon>Dyadobacter</taxon>
    </lineage>
</organism>
<dbReference type="Gene3D" id="3.30.499.10">
    <property type="entry name" value="Aconitase, domain 3"/>
    <property type="match status" value="2"/>
</dbReference>
<feature type="domain" description="Aconitase/3-isopropylmalate dehydratase large subunit alpha/beta/alpha" evidence="10">
    <location>
        <begin position="73"/>
        <end position="584"/>
    </location>
</feature>
<dbReference type="GO" id="GO:0006099">
    <property type="term" value="P:tricarboxylic acid cycle"/>
    <property type="evidence" value="ECO:0007669"/>
    <property type="project" value="UniProtKB-UniPathway"/>
</dbReference>
<dbReference type="OrthoDB" id="9764318at2"/>
<dbReference type="NCBIfam" id="TIGR01341">
    <property type="entry name" value="aconitase_1"/>
    <property type="match status" value="1"/>
</dbReference>
<evidence type="ECO:0000313" key="12">
    <source>
        <dbReference type="EMBL" id="SEI82955.1"/>
    </source>
</evidence>
<comment type="pathway">
    <text evidence="2">Carbohydrate metabolism; tricarboxylic acid cycle; isocitrate from oxaloacetate: step 2/2.</text>
</comment>
<dbReference type="InterPro" id="IPR044137">
    <property type="entry name" value="AcnA_IRP_Swivel"/>
</dbReference>
<reference evidence="12 13" key="1">
    <citation type="submission" date="2016-10" db="EMBL/GenBank/DDBJ databases">
        <authorList>
            <person name="de Groot N.N."/>
        </authorList>
    </citation>
    <scope>NUCLEOTIDE SEQUENCE [LARGE SCALE GENOMIC DNA]</scope>
    <source>
        <strain evidence="12 13">DSM 19938</strain>
    </source>
</reference>
<evidence type="ECO:0000256" key="7">
    <source>
        <dbReference type="ARBA" id="ARBA00023239"/>
    </source>
</evidence>
<feature type="domain" description="Aconitase A/isopropylmalate dehydratase small subunit swivel" evidence="11">
    <location>
        <begin position="714"/>
        <end position="838"/>
    </location>
</feature>